<evidence type="ECO:0000259" key="1">
    <source>
        <dbReference type="Pfam" id="PF00456"/>
    </source>
</evidence>
<proteinExistence type="predicted"/>
<dbReference type="SUPFAM" id="SSF52518">
    <property type="entry name" value="Thiamin diphosphate-binding fold (THDP-binding)"/>
    <property type="match status" value="1"/>
</dbReference>
<gene>
    <name evidence="2" type="ORF">V6N11_039534</name>
</gene>
<comment type="caution">
    <text evidence="2">The sequence shown here is derived from an EMBL/GenBank/DDBJ whole genome shotgun (WGS) entry which is preliminary data.</text>
</comment>
<name>A0ABR2SNB7_9ROSI</name>
<accession>A0ABR2SNB7</accession>
<keyword evidence="3" id="KW-1185">Reference proteome</keyword>
<feature type="domain" description="Transketolase N-terminal" evidence="1">
    <location>
        <begin position="35"/>
        <end position="63"/>
    </location>
</feature>
<dbReference type="InterPro" id="IPR005474">
    <property type="entry name" value="Transketolase_N"/>
</dbReference>
<reference evidence="2 3" key="1">
    <citation type="journal article" date="2024" name="G3 (Bethesda)">
        <title>Genome assembly of Hibiscus sabdariffa L. provides insights into metabolisms of medicinal natural products.</title>
        <authorList>
            <person name="Kim T."/>
        </authorList>
    </citation>
    <scope>NUCLEOTIDE SEQUENCE [LARGE SCALE GENOMIC DNA]</scope>
    <source>
        <strain evidence="2">TK-2024</strain>
        <tissue evidence="2">Old leaves</tissue>
    </source>
</reference>
<evidence type="ECO:0000313" key="3">
    <source>
        <dbReference type="Proteomes" id="UP001396334"/>
    </source>
</evidence>
<evidence type="ECO:0000313" key="2">
    <source>
        <dbReference type="EMBL" id="KAK9026700.1"/>
    </source>
</evidence>
<dbReference type="EMBL" id="JBBPBN010000013">
    <property type="protein sequence ID" value="KAK9026700.1"/>
    <property type="molecule type" value="Genomic_DNA"/>
</dbReference>
<dbReference type="Pfam" id="PF00456">
    <property type="entry name" value="Transketolase_N"/>
    <property type="match status" value="1"/>
</dbReference>
<dbReference type="Proteomes" id="UP001396334">
    <property type="component" value="Unassembled WGS sequence"/>
</dbReference>
<organism evidence="2 3">
    <name type="scientific">Hibiscus sabdariffa</name>
    <name type="common">roselle</name>
    <dbReference type="NCBI Taxonomy" id="183260"/>
    <lineage>
        <taxon>Eukaryota</taxon>
        <taxon>Viridiplantae</taxon>
        <taxon>Streptophyta</taxon>
        <taxon>Embryophyta</taxon>
        <taxon>Tracheophyta</taxon>
        <taxon>Spermatophyta</taxon>
        <taxon>Magnoliopsida</taxon>
        <taxon>eudicotyledons</taxon>
        <taxon>Gunneridae</taxon>
        <taxon>Pentapetalae</taxon>
        <taxon>rosids</taxon>
        <taxon>malvids</taxon>
        <taxon>Malvales</taxon>
        <taxon>Malvaceae</taxon>
        <taxon>Malvoideae</taxon>
        <taxon>Hibiscus</taxon>
    </lineage>
</organism>
<dbReference type="InterPro" id="IPR029061">
    <property type="entry name" value="THDP-binding"/>
</dbReference>
<dbReference type="Gene3D" id="3.40.50.970">
    <property type="match status" value="1"/>
</dbReference>
<protein>
    <recommendedName>
        <fullName evidence="1">Transketolase N-terminal domain-containing protein</fullName>
    </recommendedName>
</protein>
<sequence length="120" mass="13262">MVEMMKPSWIHTKREVLVVAVETIDTVAKTSLVEKSINTIKFLVIDAVEKVNSGHPGLPMGCALNPFQGLAIFLFDSSDLIRILPSTASQTKATTLGGAMLFQNKFQTGSLLELWLERRE</sequence>